<keyword evidence="2" id="KW-1185">Reference proteome</keyword>
<proteinExistence type="predicted"/>
<dbReference type="EMBL" id="CP018477">
    <property type="protein sequence ID" value="ASV73068.1"/>
    <property type="molecule type" value="Genomic_DNA"/>
</dbReference>
<protein>
    <submittedName>
        <fullName evidence="1">Uncharacterized protein</fullName>
    </submittedName>
</protein>
<dbReference type="KEGG" id="ttf:THTE_0466"/>
<gene>
    <name evidence="1" type="ORF">THTE_0466</name>
</gene>
<reference evidence="1 2" key="1">
    <citation type="journal article" name="Front. Microbiol.">
        <title>Sugar Metabolism of the First Thermophilic Planctomycete Thermogutta terrifontis: Comparative Genomic and Transcriptomic Approaches.</title>
        <authorList>
            <person name="Elcheninov A.G."/>
            <person name="Menzel P."/>
            <person name="Gudbergsdottir S.R."/>
            <person name="Slesarev A.I."/>
            <person name="Kadnikov V.V."/>
            <person name="Krogh A."/>
            <person name="Bonch-Osmolovskaya E.A."/>
            <person name="Peng X."/>
            <person name="Kublanov I.V."/>
        </authorList>
    </citation>
    <scope>NUCLEOTIDE SEQUENCE [LARGE SCALE GENOMIC DNA]</scope>
    <source>
        <strain evidence="1 2">R1</strain>
    </source>
</reference>
<dbReference type="OrthoDB" id="251009at2"/>
<accession>A0A286RAT9</accession>
<dbReference type="Proteomes" id="UP000215086">
    <property type="component" value="Chromosome"/>
</dbReference>
<evidence type="ECO:0000313" key="2">
    <source>
        <dbReference type="Proteomes" id="UP000215086"/>
    </source>
</evidence>
<sequence>MLLEREEYIEQAYFFRALRERLDQGVSTQELLKTIKQEILSTTKLPLAIDFMTTELRFTGGFASAMARLSHYFTPFQAFVIHEAEREDGRLDFRVALEILEKEAEYKAKGASVQGVFLYQFETLCRNRLGYDKGLEAMAGDPIYDENWREFILDLRRQVGLIDIADMIFVRSEYYRQLRGDSGKPILFGEKEGKIALANRRKDPLYLFAALSRHLGYPSVPRPKREEMVLLNYYTLLRRVERLEMRIKLLEEEQRGGIDLSQFYVKPEDQQKDKSR</sequence>
<dbReference type="RefSeq" id="WP_095413792.1">
    <property type="nucleotide sequence ID" value="NZ_CP018477.1"/>
</dbReference>
<organism evidence="1 2">
    <name type="scientific">Thermogutta terrifontis</name>
    <dbReference type="NCBI Taxonomy" id="1331910"/>
    <lineage>
        <taxon>Bacteria</taxon>
        <taxon>Pseudomonadati</taxon>
        <taxon>Planctomycetota</taxon>
        <taxon>Planctomycetia</taxon>
        <taxon>Pirellulales</taxon>
        <taxon>Thermoguttaceae</taxon>
        <taxon>Thermogutta</taxon>
    </lineage>
</organism>
<evidence type="ECO:0000313" key="1">
    <source>
        <dbReference type="EMBL" id="ASV73068.1"/>
    </source>
</evidence>
<dbReference type="AlphaFoldDB" id="A0A286RAT9"/>
<name>A0A286RAT9_9BACT</name>